<organism evidence="3 4">
    <name type="scientific">Aspergillus nanangensis</name>
    <dbReference type="NCBI Taxonomy" id="2582783"/>
    <lineage>
        <taxon>Eukaryota</taxon>
        <taxon>Fungi</taxon>
        <taxon>Dikarya</taxon>
        <taxon>Ascomycota</taxon>
        <taxon>Pezizomycotina</taxon>
        <taxon>Eurotiomycetes</taxon>
        <taxon>Eurotiomycetidae</taxon>
        <taxon>Eurotiales</taxon>
        <taxon>Aspergillaceae</taxon>
        <taxon>Aspergillus</taxon>
        <taxon>Aspergillus subgen. Circumdati</taxon>
    </lineage>
</organism>
<comment type="caution">
    <text evidence="3">The sequence shown here is derived from an EMBL/GenBank/DDBJ whole genome shotgun (WGS) entry which is preliminary data.</text>
</comment>
<evidence type="ECO:0000313" key="3">
    <source>
        <dbReference type="EMBL" id="KAF9886830.1"/>
    </source>
</evidence>
<evidence type="ECO:0000256" key="2">
    <source>
        <dbReference type="SAM" id="SignalP"/>
    </source>
</evidence>
<proteinExistence type="predicted"/>
<keyword evidence="4" id="KW-1185">Reference proteome</keyword>
<accession>A0AAD4CHZ2</accession>
<evidence type="ECO:0000313" key="4">
    <source>
        <dbReference type="Proteomes" id="UP001194746"/>
    </source>
</evidence>
<feature type="region of interest" description="Disordered" evidence="1">
    <location>
        <begin position="35"/>
        <end position="54"/>
    </location>
</feature>
<feature type="chain" id="PRO_5042031512" evidence="2">
    <location>
        <begin position="25"/>
        <end position="92"/>
    </location>
</feature>
<dbReference type="EMBL" id="VCAU01000071">
    <property type="protein sequence ID" value="KAF9886830.1"/>
    <property type="molecule type" value="Genomic_DNA"/>
</dbReference>
<name>A0AAD4CHZ2_ASPNN</name>
<gene>
    <name evidence="3" type="ORF">FE257_011077</name>
</gene>
<dbReference type="AlphaFoldDB" id="A0AAD4CHZ2"/>
<protein>
    <submittedName>
        <fullName evidence="3">Uncharacterized protein</fullName>
    </submittedName>
</protein>
<evidence type="ECO:0000256" key="1">
    <source>
        <dbReference type="SAM" id="MobiDB-lite"/>
    </source>
</evidence>
<reference evidence="3" key="1">
    <citation type="journal article" date="2019" name="Beilstein J. Org. Chem.">
        <title>Nanangenines: drimane sesquiterpenoids as the dominant metabolite cohort of a novel Australian fungus, Aspergillus nanangensis.</title>
        <authorList>
            <person name="Lacey H.J."/>
            <person name="Gilchrist C.L.M."/>
            <person name="Crombie A."/>
            <person name="Kalaitzis J.A."/>
            <person name="Vuong D."/>
            <person name="Rutledge P.J."/>
            <person name="Turner P."/>
            <person name="Pitt J.I."/>
            <person name="Lacey E."/>
            <person name="Chooi Y.H."/>
            <person name="Piggott A.M."/>
        </authorList>
    </citation>
    <scope>NUCLEOTIDE SEQUENCE</scope>
    <source>
        <strain evidence="3">MST-FP2251</strain>
    </source>
</reference>
<reference evidence="3" key="2">
    <citation type="submission" date="2020-02" db="EMBL/GenBank/DDBJ databases">
        <authorList>
            <person name="Gilchrist C.L.M."/>
            <person name="Chooi Y.-H."/>
        </authorList>
    </citation>
    <scope>NUCLEOTIDE SEQUENCE</scope>
    <source>
        <strain evidence="3">MST-FP2251</strain>
    </source>
</reference>
<keyword evidence="2" id="KW-0732">Signal</keyword>
<feature type="signal peptide" evidence="2">
    <location>
        <begin position="1"/>
        <end position="24"/>
    </location>
</feature>
<dbReference type="Proteomes" id="UP001194746">
    <property type="component" value="Unassembled WGS sequence"/>
</dbReference>
<feature type="compositionally biased region" description="Polar residues" evidence="1">
    <location>
        <begin position="40"/>
        <end position="49"/>
    </location>
</feature>
<sequence length="92" mass="10055">MKLNIFSLALVFLLVCAIAQAVVANDDGINNADSDVEESSLATNASDTGSSGGYDTMDDQCSGRCLPELQRCYIYCNRNMESTTWPCRKYAK</sequence>